<proteinExistence type="inferred from homology"/>
<dbReference type="PANTHER" id="PTHR10344">
    <property type="entry name" value="THYMIDYLATE KINASE"/>
    <property type="match status" value="1"/>
</dbReference>
<dbReference type="EMBL" id="MZGX01000006">
    <property type="protein sequence ID" value="OPX45003.1"/>
    <property type="molecule type" value="Genomic_DNA"/>
</dbReference>
<comment type="similarity">
    <text evidence="1">Belongs to the thymidylate kinase family.</text>
</comment>
<dbReference type="InterPro" id="IPR039430">
    <property type="entry name" value="Thymidylate_kin-like_dom"/>
</dbReference>
<name>A0A1V4SMI1_RUMHU</name>
<dbReference type="STRING" id="48256.CLHUN_12350"/>
<dbReference type="AlphaFoldDB" id="A0A1V4SMI1"/>
<dbReference type="GO" id="GO:0006233">
    <property type="term" value="P:dTDP biosynthetic process"/>
    <property type="evidence" value="ECO:0007669"/>
    <property type="project" value="TreeGrafter"/>
</dbReference>
<comment type="caution">
    <text evidence="3">The sequence shown here is derived from an EMBL/GenBank/DDBJ whole genome shotgun (WGS) entry which is preliminary data.</text>
</comment>
<dbReference type="GO" id="GO:0006227">
    <property type="term" value="P:dUDP biosynthetic process"/>
    <property type="evidence" value="ECO:0007669"/>
    <property type="project" value="TreeGrafter"/>
</dbReference>
<sequence>MEDNFIKTLDRGILIVFEGISGCGKSENVDSLQSYLTGKGYKIRVIEWNSNCIIRGMIEKLKSLRLLTPGVYSFFQWLSFALDYFFIILPSLKKRCIILADRYAYTGLTRDKANGAGGRLGKFIYGRIVKPDLVFFQDVNPRVCYQRIRKRGKSLFHTNRLILENRIIKNKDLFYLMKLRKEYLLLFNNHTVKNDTDIIWVRNDNEIVKKYVDDFLSVKREAQEYAKTFN</sequence>
<keyword evidence="3" id="KW-0808">Transferase</keyword>
<dbReference type="RefSeq" id="WP_080063684.1">
    <property type="nucleotide sequence ID" value="NZ_MZGX01000006.1"/>
</dbReference>
<evidence type="ECO:0000313" key="4">
    <source>
        <dbReference type="Proteomes" id="UP000191554"/>
    </source>
</evidence>
<protein>
    <submittedName>
        <fullName evidence="3">Thymidylate kinase</fullName>
        <ecNumber evidence="3">2.7.4.9</ecNumber>
    </submittedName>
</protein>
<dbReference type="GO" id="GO:0006235">
    <property type="term" value="P:dTTP biosynthetic process"/>
    <property type="evidence" value="ECO:0007669"/>
    <property type="project" value="TreeGrafter"/>
</dbReference>
<keyword evidence="3" id="KW-0418">Kinase</keyword>
<dbReference type="GO" id="GO:0004798">
    <property type="term" value="F:dTMP kinase activity"/>
    <property type="evidence" value="ECO:0007669"/>
    <property type="project" value="UniProtKB-EC"/>
</dbReference>
<dbReference type="InterPro" id="IPR027417">
    <property type="entry name" value="P-loop_NTPase"/>
</dbReference>
<evidence type="ECO:0000313" key="3">
    <source>
        <dbReference type="EMBL" id="OPX45003.1"/>
    </source>
</evidence>
<reference evidence="3 4" key="1">
    <citation type="submission" date="2017-03" db="EMBL/GenBank/DDBJ databases">
        <title>Genome sequence of Clostridium hungatei DSM 14427.</title>
        <authorList>
            <person name="Poehlein A."/>
            <person name="Daniel R."/>
        </authorList>
    </citation>
    <scope>NUCLEOTIDE SEQUENCE [LARGE SCALE GENOMIC DNA]</scope>
    <source>
        <strain evidence="3 4">DSM 14427</strain>
    </source>
</reference>
<dbReference type="EC" id="2.7.4.9" evidence="3"/>
<dbReference type="PANTHER" id="PTHR10344:SF1">
    <property type="entry name" value="THYMIDYLATE KINASE"/>
    <property type="match status" value="1"/>
</dbReference>
<accession>A0A1V4SMI1</accession>
<organism evidence="3 4">
    <name type="scientific">Ruminiclostridium hungatei</name>
    <name type="common">Clostridium hungatei</name>
    <dbReference type="NCBI Taxonomy" id="48256"/>
    <lineage>
        <taxon>Bacteria</taxon>
        <taxon>Bacillati</taxon>
        <taxon>Bacillota</taxon>
        <taxon>Clostridia</taxon>
        <taxon>Eubacteriales</taxon>
        <taxon>Oscillospiraceae</taxon>
        <taxon>Ruminiclostridium</taxon>
    </lineage>
</organism>
<keyword evidence="4" id="KW-1185">Reference proteome</keyword>
<gene>
    <name evidence="3" type="primary">tmk_3</name>
    <name evidence="3" type="ORF">CLHUN_12350</name>
</gene>
<dbReference type="GO" id="GO:0005737">
    <property type="term" value="C:cytoplasm"/>
    <property type="evidence" value="ECO:0007669"/>
    <property type="project" value="TreeGrafter"/>
</dbReference>
<feature type="domain" description="Thymidylate kinase-like" evidence="2">
    <location>
        <begin position="17"/>
        <end position="187"/>
    </location>
</feature>
<evidence type="ECO:0000256" key="1">
    <source>
        <dbReference type="ARBA" id="ARBA00009776"/>
    </source>
</evidence>
<evidence type="ECO:0000259" key="2">
    <source>
        <dbReference type="Pfam" id="PF02223"/>
    </source>
</evidence>
<dbReference type="Pfam" id="PF02223">
    <property type="entry name" value="Thymidylate_kin"/>
    <property type="match status" value="1"/>
</dbReference>
<dbReference type="SUPFAM" id="SSF52540">
    <property type="entry name" value="P-loop containing nucleoside triphosphate hydrolases"/>
    <property type="match status" value="1"/>
</dbReference>
<dbReference type="OrthoDB" id="9774907at2"/>
<dbReference type="Proteomes" id="UP000191554">
    <property type="component" value="Unassembled WGS sequence"/>
</dbReference>
<dbReference type="Gene3D" id="3.40.50.300">
    <property type="entry name" value="P-loop containing nucleotide triphosphate hydrolases"/>
    <property type="match status" value="1"/>
</dbReference>